<gene>
    <name evidence="1" type="ORF">B0A49_05999</name>
</gene>
<name>A0A4U0WRG3_9PEZI</name>
<comment type="caution">
    <text evidence="1">The sequence shown here is derived from an EMBL/GenBank/DDBJ whole genome shotgun (WGS) entry which is preliminary data.</text>
</comment>
<dbReference type="OrthoDB" id="1107506at2759"/>
<dbReference type="AlphaFoldDB" id="A0A4U0WRG3"/>
<sequence>MSDDEERVTKPFKFVTAGTFPSTAAASSEEHGAPSTLRYGRTWARAVMAHRTS</sequence>
<protein>
    <submittedName>
        <fullName evidence="1">Uncharacterized protein</fullName>
    </submittedName>
</protein>
<dbReference type="Proteomes" id="UP000308768">
    <property type="component" value="Unassembled WGS sequence"/>
</dbReference>
<evidence type="ECO:0000313" key="2">
    <source>
        <dbReference type="Proteomes" id="UP000308768"/>
    </source>
</evidence>
<reference evidence="1 2" key="1">
    <citation type="submission" date="2017-03" db="EMBL/GenBank/DDBJ databases">
        <title>Genomes of endolithic fungi from Antarctica.</title>
        <authorList>
            <person name="Coleine C."/>
            <person name="Masonjones S."/>
            <person name="Stajich J.E."/>
        </authorList>
    </citation>
    <scope>NUCLEOTIDE SEQUENCE [LARGE SCALE GENOMIC DNA]</scope>
    <source>
        <strain evidence="1 2">CCFEE 5187</strain>
    </source>
</reference>
<organism evidence="1 2">
    <name type="scientific">Cryomyces minteri</name>
    <dbReference type="NCBI Taxonomy" id="331657"/>
    <lineage>
        <taxon>Eukaryota</taxon>
        <taxon>Fungi</taxon>
        <taxon>Dikarya</taxon>
        <taxon>Ascomycota</taxon>
        <taxon>Pezizomycotina</taxon>
        <taxon>Dothideomycetes</taxon>
        <taxon>Dothideomycetes incertae sedis</taxon>
        <taxon>Cryomyces</taxon>
    </lineage>
</organism>
<evidence type="ECO:0000313" key="1">
    <source>
        <dbReference type="EMBL" id="TKA65063.1"/>
    </source>
</evidence>
<keyword evidence="2" id="KW-1185">Reference proteome</keyword>
<proteinExistence type="predicted"/>
<accession>A0A4U0WRG3</accession>
<dbReference type="EMBL" id="NAJN01001183">
    <property type="protein sequence ID" value="TKA65063.1"/>
    <property type="molecule type" value="Genomic_DNA"/>
</dbReference>